<dbReference type="PATRIC" id="fig|562.7813.peg.4466"/>
<accession>A0A0P7LWY7</accession>
<dbReference type="NCBIfam" id="TIGR01644">
    <property type="entry name" value="phage_P2_V"/>
    <property type="match status" value="1"/>
</dbReference>
<dbReference type="InterPro" id="IPR014462">
    <property type="entry name" value="Phage_Mu_Gp45"/>
</dbReference>
<dbReference type="InterPro" id="IPR013046">
    <property type="entry name" value="GpV/Gp45"/>
</dbReference>
<dbReference type="PIRSF" id="PIRSF012337">
    <property type="entry name" value="gp45"/>
    <property type="match status" value="1"/>
</dbReference>
<proteinExistence type="predicted"/>
<evidence type="ECO:0000259" key="2">
    <source>
        <dbReference type="Pfam" id="PF06890"/>
    </source>
</evidence>
<dbReference type="Pfam" id="PF06890">
    <property type="entry name" value="Phage_Mu_Gp45"/>
    <property type="match status" value="1"/>
</dbReference>
<organism evidence="3 4">
    <name type="scientific">Escherichia coli</name>
    <dbReference type="NCBI Taxonomy" id="562"/>
    <lineage>
        <taxon>Bacteria</taxon>
        <taxon>Pseudomonadati</taxon>
        <taxon>Pseudomonadota</taxon>
        <taxon>Gammaproteobacteria</taxon>
        <taxon>Enterobacterales</taxon>
        <taxon>Enterobacteriaceae</taxon>
        <taxon>Escherichia</taxon>
    </lineage>
</organism>
<dbReference type="Proteomes" id="UP000050556">
    <property type="component" value="Unassembled WGS sequence"/>
</dbReference>
<evidence type="ECO:0000313" key="3">
    <source>
        <dbReference type="EMBL" id="KPO06846.1"/>
    </source>
</evidence>
<gene>
    <name evidence="3" type="ORF">ACU57_22855</name>
</gene>
<dbReference type="RefSeq" id="WP_000267200.1">
    <property type="nucleotide sequence ID" value="NZ_CAJSLR010000016.1"/>
</dbReference>
<sequence length="201" mass="22274">MWNKIDSRINTALNRIRKAFRGVLIRVNSGGDIQTIQGKGLATESLQDVEMFQQYGFTSNPPRGTKAIVLPLNGRTSHSVVIATEHAAYRLKSLKSGELAIYSDEGSNIILKRGKIIEVNCDEYIVNTKKHTVNTEQHIVNTKTYKTTASERADFDTPLLKGSNEVADGKSTLNTMRETYDGHDHDHGGDAGTTQKPNQQM</sequence>
<reference evidence="3 4" key="1">
    <citation type="journal article" date="2015" name="Front. Microbiol.">
        <title>Genetic determinants of heat resistance in Escherichia coli.</title>
        <authorList>
            <person name="Mercer R.G."/>
            <person name="Zheng J."/>
            <person name="Garcia-Hernandez R."/>
            <person name="Ruan L."/>
            <person name="Ganzle M.G."/>
            <person name="McMullen L.M."/>
        </authorList>
    </citation>
    <scope>NUCLEOTIDE SEQUENCE [LARGE SCALE GENOMIC DNA]</scope>
    <source>
        <strain evidence="3 4">AW1.3</strain>
    </source>
</reference>
<name>A0A0P7LWY7_ECOLX</name>
<evidence type="ECO:0000256" key="1">
    <source>
        <dbReference type="SAM" id="MobiDB-lite"/>
    </source>
</evidence>
<feature type="compositionally biased region" description="Basic and acidic residues" evidence="1">
    <location>
        <begin position="178"/>
        <end position="189"/>
    </location>
</feature>
<comment type="caution">
    <text evidence="3">The sequence shown here is derived from an EMBL/GenBank/DDBJ whole genome shotgun (WGS) entry which is preliminary data.</text>
</comment>
<protein>
    <submittedName>
        <fullName evidence="3">Phage baseplate assembly protein V</fullName>
    </submittedName>
</protein>
<evidence type="ECO:0000313" key="4">
    <source>
        <dbReference type="Proteomes" id="UP000050556"/>
    </source>
</evidence>
<feature type="domain" description="Bacteriophage Mu Gp45 N-terminal" evidence="2">
    <location>
        <begin position="21"/>
        <end position="87"/>
    </location>
</feature>
<dbReference type="EMBL" id="LDYI01000145">
    <property type="protein sequence ID" value="KPO06846.1"/>
    <property type="molecule type" value="Genomic_DNA"/>
</dbReference>
<dbReference type="InterPro" id="IPR053861">
    <property type="entry name" value="Phage_Mu_Gp45_N"/>
</dbReference>
<feature type="compositionally biased region" description="Polar residues" evidence="1">
    <location>
        <begin position="192"/>
        <end position="201"/>
    </location>
</feature>
<feature type="region of interest" description="Disordered" evidence="1">
    <location>
        <begin position="176"/>
        <end position="201"/>
    </location>
</feature>
<dbReference type="AlphaFoldDB" id="A0A0P7LWY7"/>